<dbReference type="RefSeq" id="WP_092762235.1">
    <property type="nucleotide sequence ID" value="NZ_FNZQ01000003.1"/>
</dbReference>
<feature type="chain" id="PRO_5011445718" description="Curlin associated repeat-containing protein" evidence="1">
    <location>
        <begin position="21"/>
        <end position="375"/>
    </location>
</feature>
<name>A0A1H7MHH5_9RHOB</name>
<keyword evidence="1" id="KW-0732">Signal</keyword>
<reference evidence="2 3" key="1">
    <citation type="submission" date="2016-10" db="EMBL/GenBank/DDBJ databases">
        <authorList>
            <person name="de Groot N.N."/>
        </authorList>
    </citation>
    <scope>NUCLEOTIDE SEQUENCE [LARGE SCALE GENOMIC DNA]</scope>
    <source>
        <strain evidence="2 3">DSM 14858</strain>
    </source>
</reference>
<evidence type="ECO:0000313" key="3">
    <source>
        <dbReference type="Proteomes" id="UP000199283"/>
    </source>
</evidence>
<dbReference type="OrthoDB" id="8344785at2"/>
<feature type="signal peptide" evidence="1">
    <location>
        <begin position="1"/>
        <end position="20"/>
    </location>
</feature>
<evidence type="ECO:0000256" key="1">
    <source>
        <dbReference type="SAM" id="SignalP"/>
    </source>
</evidence>
<evidence type="ECO:0008006" key="4">
    <source>
        <dbReference type="Google" id="ProtNLM"/>
    </source>
</evidence>
<gene>
    <name evidence="2" type="ORF">SAMN04488526_1944</name>
</gene>
<dbReference type="AlphaFoldDB" id="A0A1H7MHH5"/>
<accession>A0A1H7MHH5</accession>
<organism evidence="2 3">
    <name type="scientific">Jannaschia helgolandensis</name>
    <dbReference type="NCBI Taxonomy" id="188906"/>
    <lineage>
        <taxon>Bacteria</taxon>
        <taxon>Pseudomonadati</taxon>
        <taxon>Pseudomonadota</taxon>
        <taxon>Alphaproteobacteria</taxon>
        <taxon>Rhodobacterales</taxon>
        <taxon>Roseobacteraceae</taxon>
        <taxon>Jannaschia</taxon>
    </lineage>
</organism>
<protein>
    <recommendedName>
        <fullName evidence="4">Curlin associated repeat-containing protein</fullName>
    </recommendedName>
</protein>
<dbReference type="Proteomes" id="UP000199283">
    <property type="component" value="Unassembled WGS sequence"/>
</dbReference>
<sequence>MQRTLTALALLGLTTTAAVAEGPEGIILNQIATGDQIGTNIAVVQGSSYILNGDDAPDMDGYSELFDEFVTVGEGSGVGLPPVISADQVDQSVLNAVNILLSSGTVVSQANQTFLGEQRAINIMEASEEGGSLAVSQTGENLANIIIVEQVDNVRQAFGPGAIQQVINEIGGGTGSLRGISQIGRNTANIVIADVSIGSGEQLFPDETSQEIENTVNLDQAGSLPGRIVQSGTNIGNVLIADEVYNVARVFSGDQIVRNTVNAADGRTPYGVSQSGLNIANFVSANIVNGLTQVSDGRQVVENNLEGVTLADLENGVPGYTHSSTNIVNLLDIRNDGSSRSGDPIVATQRADQEQRVQASDGIHTQVGNAATIER</sequence>
<proteinExistence type="predicted"/>
<keyword evidence="3" id="KW-1185">Reference proteome</keyword>
<evidence type="ECO:0000313" key="2">
    <source>
        <dbReference type="EMBL" id="SEL10790.1"/>
    </source>
</evidence>
<dbReference type="EMBL" id="FNZQ01000003">
    <property type="protein sequence ID" value="SEL10790.1"/>
    <property type="molecule type" value="Genomic_DNA"/>
</dbReference>